<dbReference type="OrthoDB" id="3191171at2"/>
<proteinExistence type="predicted"/>
<dbReference type="PROSITE" id="PS50937">
    <property type="entry name" value="HTH_MERR_2"/>
    <property type="match status" value="1"/>
</dbReference>
<dbReference type="SUPFAM" id="SSF46955">
    <property type="entry name" value="Putative DNA-binding domain"/>
    <property type="match status" value="1"/>
</dbReference>
<evidence type="ECO:0000313" key="4">
    <source>
        <dbReference type="Proteomes" id="UP000002200"/>
    </source>
</evidence>
<dbReference type="Pfam" id="PF13411">
    <property type="entry name" value="MerR_1"/>
    <property type="match status" value="1"/>
</dbReference>
<reference evidence="3 4" key="1">
    <citation type="journal article" date="2003" name="Genome Res.">
        <title>Tropheryma whipplei twist: a human pathogenic Actinobacteria with a reduced genome.</title>
        <authorList>
            <person name="Raoult D."/>
            <person name="Ogata H."/>
            <person name="Audic S."/>
            <person name="Robert C."/>
            <person name="Suhre K."/>
            <person name="Drancourt M."/>
            <person name="Claverie J.-M."/>
        </authorList>
    </citation>
    <scope>NUCLEOTIDE SEQUENCE [LARGE SCALE GENOMIC DNA]</scope>
    <source>
        <strain evidence="3 4">Twist</strain>
    </source>
</reference>
<dbReference type="PANTHER" id="PTHR30204">
    <property type="entry name" value="REDOX-CYCLING DRUG-SENSING TRANSCRIPTIONAL ACTIVATOR SOXR"/>
    <property type="match status" value="1"/>
</dbReference>
<evidence type="ECO:0000313" key="3">
    <source>
        <dbReference type="EMBL" id="AAO44332.1"/>
    </source>
</evidence>
<dbReference type="AlphaFoldDB" id="Q83GM6"/>
<dbReference type="CDD" id="cd00592">
    <property type="entry name" value="HTH_MerR-like"/>
    <property type="match status" value="1"/>
</dbReference>
<dbReference type="InterPro" id="IPR000551">
    <property type="entry name" value="MerR-type_HTH_dom"/>
</dbReference>
<dbReference type="eggNOG" id="COG0789">
    <property type="taxonomic scope" value="Bacteria"/>
</dbReference>
<dbReference type="HOGENOM" id="CLU_053650_0_0_11"/>
<dbReference type="EMBL" id="AE014184">
    <property type="protein sequence ID" value="AAO44332.1"/>
    <property type="molecule type" value="Genomic_DNA"/>
</dbReference>
<evidence type="ECO:0000259" key="2">
    <source>
        <dbReference type="PROSITE" id="PS50937"/>
    </source>
</evidence>
<dbReference type="GO" id="GO:0003677">
    <property type="term" value="F:DNA binding"/>
    <property type="evidence" value="ECO:0007669"/>
    <property type="project" value="UniProtKB-KW"/>
</dbReference>
<dbReference type="PANTHER" id="PTHR30204:SF89">
    <property type="entry name" value="HTH MERR-TYPE DOMAIN-CONTAINING PROTEIN"/>
    <property type="match status" value="1"/>
</dbReference>
<dbReference type="GeneID" id="67388315"/>
<dbReference type="InterPro" id="IPR009061">
    <property type="entry name" value="DNA-bd_dom_put_sf"/>
</dbReference>
<keyword evidence="4" id="KW-1185">Reference proteome</keyword>
<evidence type="ECO:0000256" key="1">
    <source>
        <dbReference type="ARBA" id="ARBA00023125"/>
    </source>
</evidence>
<sequence length="225" mass="25400">MSSAQEKTDRPFTIGQVLSILKKEFPDVTSSKLRFLEEQKLIIPPRTSAGYRVFYPADVKRIRVILRMQRDEYLPLKIIRSRLDSANIALSTTSGVSMRREELVSRAGVPATLFTEAVTHSLIKPSECYGQDTLKLLVCLAALKKMGISPKHLTFLKKTVDKEYLLSHNAVLPLRVRKDEGLLEHSFCELLNNMQVIQAILVSQVKKDFLQSSKSKIDPKDLASS</sequence>
<dbReference type="InterPro" id="IPR047057">
    <property type="entry name" value="MerR_fam"/>
</dbReference>
<dbReference type="STRING" id="203267.TWT_235"/>
<keyword evidence="1" id="KW-0238">DNA-binding</keyword>
<organism evidence="3 4">
    <name type="scientific">Tropheryma whipplei (strain Twist)</name>
    <name type="common">Whipple's bacillus</name>
    <dbReference type="NCBI Taxonomy" id="203267"/>
    <lineage>
        <taxon>Bacteria</taxon>
        <taxon>Bacillati</taxon>
        <taxon>Actinomycetota</taxon>
        <taxon>Actinomycetes</taxon>
        <taxon>Micrococcales</taxon>
        <taxon>Tropherymataceae</taxon>
        <taxon>Tropheryma</taxon>
    </lineage>
</organism>
<feature type="domain" description="HTH merR-type" evidence="2">
    <location>
        <begin position="27"/>
        <end position="85"/>
    </location>
</feature>
<dbReference type="GO" id="GO:0003700">
    <property type="term" value="F:DNA-binding transcription factor activity"/>
    <property type="evidence" value="ECO:0007669"/>
    <property type="project" value="InterPro"/>
</dbReference>
<dbReference type="KEGG" id="twh:TWT_235"/>
<protein>
    <recommendedName>
        <fullName evidence="2">HTH merR-type domain-containing protein</fullName>
    </recommendedName>
</protein>
<name>Q83GM6_TROWT</name>
<accession>Q83GM6</accession>
<dbReference type="SMART" id="SM00422">
    <property type="entry name" value="HTH_MERR"/>
    <property type="match status" value="1"/>
</dbReference>
<dbReference type="RefSeq" id="WP_011096482.1">
    <property type="nucleotide sequence ID" value="NC_004572.3"/>
</dbReference>
<dbReference type="Gene3D" id="1.10.1660.10">
    <property type="match status" value="1"/>
</dbReference>
<gene>
    <name evidence="3" type="ordered locus">TWT_235</name>
</gene>
<dbReference type="Proteomes" id="UP000002200">
    <property type="component" value="Chromosome"/>
</dbReference>